<feature type="non-terminal residue" evidence="2">
    <location>
        <position position="303"/>
    </location>
</feature>
<sequence length="303" mass="31806">MHPPTLSMRVLPVSTDPQTDSLASLAPPPPSPSSHVHAPSSRSSASASPPRTPFISPACRTPPPSTRARTQQDYAPSECGSDGCDIGTHRLDEPGKRREGDLERRLEGGEEDYNLFDPVDHGAEEEELPLSMEPHSPSSTEPHSPRLQALTGPPSPRLSAEVPPTSPQVESSPSSPSLQASLSSTSPQPTSSPFSSSQNPALQAPPTSSKAPPLSAAPMPLSSSSLLPLRTPSPLALHPPPPLALLQPPARVYEVSGHSHLRPIDSARACQSERGARARESQASGDVLPPLPTAVSPSRRPPC</sequence>
<keyword evidence="3" id="KW-1185">Reference proteome</keyword>
<dbReference type="OMA" id="MEAHRFI"/>
<dbReference type="HOGENOM" id="CLU_918768_0_0_1"/>
<dbReference type="AlphaFoldDB" id="D8Q399"/>
<dbReference type="VEuPathDB" id="FungiDB:SCHCODRAFT_02686334"/>
<dbReference type="Proteomes" id="UP000007431">
    <property type="component" value="Unassembled WGS sequence"/>
</dbReference>
<gene>
    <name evidence="2" type="ORF">SCHCODRAFT_107753</name>
</gene>
<feature type="compositionally biased region" description="Low complexity" evidence="1">
    <location>
        <begin position="133"/>
        <end position="142"/>
    </location>
</feature>
<proteinExistence type="predicted"/>
<feature type="compositionally biased region" description="Basic and acidic residues" evidence="1">
    <location>
        <begin position="87"/>
        <end position="108"/>
    </location>
</feature>
<dbReference type="EMBL" id="GL377305">
    <property type="protein sequence ID" value="EFI98277.1"/>
    <property type="molecule type" value="Genomic_DNA"/>
</dbReference>
<accession>D8Q399</accession>
<evidence type="ECO:0000313" key="2">
    <source>
        <dbReference type="EMBL" id="EFI98277.1"/>
    </source>
</evidence>
<evidence type="ECO:0000313" key="3">
    <source>
        <dbReference type="Proteomes" id="UP000007431"/>
    </source>
</evidence>
<feature type="region of interest" description="Disordered" evidence="1">
    <location>
        <begin position="1"/>
        <end position="303"/>
    </location>
</feature>
<dbReference type="InParanoid" id="D8Q399"/>
<reference evidence="2 3" key="1">
    <citation type="journal article" date="2010" name="Nat. Biotechnol.">
        <title>Genome sequence of the model mushroom Schizophyllum commune.</title>
        <authorList>
            <person name="Ohm R.A."/>
            <person name="de Jong J.F."/>
            <person name="Lugones L.G."/>
            <person name="Aerts A."/>
            <person name="Kothe E."/>
            <person name="Stajich J.E."/>
            <person name="de Vries R.P."/>
            <person name="Record E."/>
            <person name="Levasseur A."/>
            <person name="Baker S.E."/>
            <person name="Bartholomew K.A."/>
            <person name="Coutinho P.M."/>
            <person name="Erdmann S."/>
            <person name="Fowler T.J."/>
            <person name="Gathman A.C."/>
            <person name="Lombard V."/>
            <person name="Henrissat B."/>
            <person name="Knabe N."/>
            <person name="Kuees U."/>
            <person name="Lilly W.W."/>
            <person name="Lindquist E."/>
            <person name="Lucas S."/>
            <person name="Magnuson J.K."/>
            <person name="Piumi F."/>
            <person name="Raudaskoski M."/>
            <person name="Salamov A."/>
            <person name="Schmutz J."/>
            <person name="Schwarze F.W.M.R."/>
            <person name="vanKuyk P.A."/>
            <person name="Horton J.S."/>
            <person name="Grigoriev I.V."/>
            <person name="Woesten H.A.B."/>
        </authorList>
    </citation>
    <scope>NUCLEOTIDE SEQUENCE [LARGE SCALE GENOMIC DNA]</scope>
    <source>
        <strain evidence="3">H4-8 / FGSC 9210</strain>
    </source>
</reference>
<feature type="compositionally biased region" description="Low complexity" evidence="1">
    <location>
        <begin position="33"/>
        <end position="49"/>
    </location>
</feature>
<protein>
    <submittedName>
        <fullName evidence="2">Uncharacterized protein</fullName>
    </submittedName>
</protein>
<evidence type="ECO:0000256" key="1">
    <source>
        <dbReference type="SAM" id="MobiDB-lite"/>
    </source>
</evidence>
<organism evidence="3">
    <name type="scientific">Schizophyllum commune (strain H4-8 / FGSC 9210)</name>
    <name type="common">Split gill fungus</name>
    <dbReference type="NCBI Taxonomy" id="578458"/>
    <lineage>
        <taxon>Eukaryota</taxon>
        <taxon>Fungi</taxon>
        <taxon>Dikarya</taxon>
        <taxon>Basidiomycota</taxon>
        <taxon>Agaricomycotina</taxon>
        <taxon>Agaricomycetes</taxon>
        <taxon>Agaricomycetidae</taxon>
        <taxon>Agaricales</taxon>
        <taxon>Schizophyllaceae</taxon>
        <taxon>Schizophyllum</taxon>
    </lineage>
</organism>
<name>D8Q399_SCHCM</name>
<feature type="compositionally biased region" description="Low complexity" evidence="1">
    <location>
        <begin position="167"/>
        <end position="236"/>
    </location>
</feature>